<keyword evidence="2" id="KW-1185">Reference proteome</keyword>
<dbReference type="AlphaFoldDB" id="A0A0C2Y894"/>
<organism evidence="1 2">
    <name type="scientific">Hebeloma cylindrosporum</name>
    <dbReference type="NCBI Taxonomy" id="76867"/>
    <lineage>
        <taxon>Eukaryota</taxon>
        <taxon>Fungi</taxon>
        <taxon>Dikarya</taxon>
        <taxon>Basidiomycota</taxon>
        <taxon>Agaricomycotina</taxon>
        <taxon>Agaricomycetes</taxon>
        <taxon>Agaricomycetidae</taxon>
        <taxon>Agaricales</taxon>
        <taxon>Agaricineae</taxon>
        <taxon>Hymenogastraceae</taxon>
        <taxon>Hebeloma</taxon>
    </lineage>
</organism>
<dbReference type="Proteomes" id="UP000053424">
    <property type="component" value="Unassembled WGS sequence"/>
</dbReference>
<reference evidence="2" key="2">
    <citation type="submission" date="2015-01" db="EMBL/GenBank/DDBJ databases">
        <title>Evolutionary Origins and Diversification of the Mycorrhizal Mutualists.</title>
        <authorList>
            <consortium name="DOE Joint Genome Institute"/>
            <consortium name="Mycorrhizal Genomics Consortium"/>
            <person name="Kohler A."/>
            <person name="Kuo A."/>
            <person name="Nagy L.G."/>
            <person name="Floudas D."/>
            <person name="Copeland A."/>
            <person name="Barry K.W."/>
            <person name="Cichocki N."/>
            <person name="Veneault-Fourrey C."/>
            <person name="LaButti K."/>
            <person name="Lindquist E.A."/>
            <person name="Lipzen A."/>
            <person name="Lundell T."/>
            <person name="Morin E."/>
            <person name="Murat C."/>
            <person name="Riley R."/>
            <person name="Ohm R."/>
            <person name="Sun H."/>
            <person name="Tunlid A."/>
            <person name="Henrissat B."/>
            <person name="Grigoriev I.V."/>
            <person name="Hibbett D.S."/>
            <person name="Martin F."/>
        </authorList>
    </citation>
    <scope>NUCLEOTIDE SEQUENCE [LARGE SCALE GENOMIC DNA]</scope>
    <source>
        <strain evidence="2">h7</strain>
    </source>
</reference>
<dbReference type="EMBL" id="KN831799">
    <property type="protein sequence ID" value="KIM37227.1"/>
    <property type="molecule type" value="Genomic_DNA"/>
</dbReference>
<accession>A0A0C2Y894</accession>
<evidence type="ECO:0000313" key="2">
    <source>
        <dbReference type="Proteomes" id="UP000053424"/>
    </source>
</evidence>
<sequence length="98" mass="11312">MPHRAGERFYFTHLWTHSCFIGAKLNQFSCQDTFRYYAIDVIVPSGLTKLLKGGWPREVVKSARLDVMPFRSLIPHLYSLKPSRNCHKSAKDIPQCAM</sequence>
<evidence type="ECO:0000313" key="1">
    <source>
        <dbReference type="EMBL" id="KIM37227.1"/>
    </source>
</evidence>
<protein>
    <submittedName>
        <fullName evidence="1">Uncharacterized protein</fullName>
    </submittedName>
</protein>
<dbReference type="HOGENOM" id="CLU_2333849_0_0_1"/>
<reference evidence="1 2" key="1">
    <citation type="submission" date="2014-04" db="EMBL/GenBank/DDBJ databases">
        <authorList>
            <consortium name="DOE Joint Genome Institute"/>
            <person name="Kuo A."/>
            <person name="Gay G."/>
            <person name="Dore J."/>
            <person name="Kohler A."/>
            <person name="Nagy L.G."/>
            <person name="Floudas D."/>
            <person name="Copeland A."/>
            <person name="Barry K.W."/>
            <person name="Cichocki N."/>
            <person name="Veneault-Fourrey C."/>
            <person name="LaButti K."/>
            <person name="Lindquist E.A."/>
            <person name="Lipzen A."/>
            <person name="Lundell T."/>
            <person name="Morin E."/>
            <person name="Murat C."/>
            <person name="Sun H."/>
            <person name="Tunlid A."/>
            <person name="Henrissat B."/>
            <person name="Grigoriev I.V."/>
            <person name="Hibbett D.S."/>
            <person name="Martin F."/>
            <person name="Nordberg H.P."/>
            <person name="Cantor M.N."/>
            <person name="Hua S.X."/>
        </authorList>
    </citation>
    <scope>NUCLEOTIDE SEQUENCE [LARGE SCALE GENOMIC DNA]</scope>
    <source>
        <strain evidence="2">h7</strain>
    </source>
</reference>
<name>A0A0C2Y894_HEBCY</name>
<proteinExistence type="predicted"/>
<gene>
    <name evidence="1" type="ORF">M413DRAFT_448719</name>
</gene>